<dbReference type="EMBL" id="JAVAIL010000005">
    <property type="protein sequence ID" value="MDP4540600.1"/>
    <property type="molecule type" value="Genomic_DNA"/>
</dbReference>
<dbReference type="Proteomes" id="UP001235664">
    <property type="component" value="Unassembled WGS sequence"/>
</dbReference>
<name>A0ABT9HBB8_9SPHN</name>
<feature type="region of interest" description="Disordered" evidence="1">
    <location>
        <begin position="77"/>
        <end position="101"/>
    </location>
</feature>
<reference evidence="2 3" key="1">
    <citation type="submission" date="2023-08" db="EMBL/GenBank/DDBJ databases">
        <title>genomic of DY56.</title>
        <authorList>
            <person name="Wang Y."/>
        </authorList>
    </citation>
    <scope>NUCLEOTIDE SEQUENCE [LARGE SCALE GENOMIC DNA]</scope>
    <source>
        <strain evidence="2 3">DY56-A-20</strain>
    </source>
</reference>
<evidence type="ECO:0000256" key="1">
    <source>
        <dbReference type="SAM" id="MobiDB-lite"/>
    </source>
</evidence>
<gene>
    <name evidence="2" type="ORF">Q9K01_13285</name>
</gene>
<comment type="caution">
    <text evidence="2">The sequence shown here is derived from an EMBL/GenBank/DDBJ whole genome shotgun (WGS) entry which is preliminary data.</text>
</comment>
<sequence length="101" mass="10896">MFEGHIKPSQAVAPGEQRESQHLHQLRWTDLVARLAATRDLREEMGHTGEAGFAGFSVSLPELGEKGKCDGNQDILRHGKFTGSKPAAAANDAAQGDRDDT</sequence>
<keyword evidence="3" id="KW-1185">Reference proteome</keyword>
<dbReference type="RefSeq" id="WP_305930606.1">
    <property type="nucleotide sequence ID" value="NZ_JAVAIL010000005.1"/>
</dbReference>
<protein>
    <submittedName>
        <fullName evidence="2">Uncharacterized protein</fullName>
    </submittedName>
</protein>
<evidence type="ECO:0000313" key="2">
    <source>
        <dbReference type="EMBL" id="MDP4540600.1"/>
    </source>
</evidence>
<accession>A0ABT9HBB8</accession>
<feature type="region of interest" description="Disordered" evidence="1">
    <location>
        <begin position="1"/>
        <end position="23"/>
    </location>
</feature>
<organism evidence="2 3">
    <name type="scientific">Qipengyuania benthica</name>
    <dbReference type="NCBI Taxonomy" id="3067651"/>
    <lineage>
        <taxon>Bacteria</taxon>
        <taxon>Pseudomonadati</taxon>
        <taxon>Pseudomonadota</taxon>
        <taxon>Alphaproteobacteria</taxon>
        <taxon>Sphingomonadales</taxon>
        <taxon>Erythrobacteraceae</taxon>
        <taxon>Qipengyuania</taxon>
    </lineage>
</organism>
<evidence type="ECO:0000313" key="3">
    <source>
        <dbReference type="Proteomes" id="UP001235664"/>
    </source>
</evidence>
<proteinExistence type="predicted"/>